<name>A0A9Q3H2I6_9BASI</name>
<accession>A0A9Q3H2I6</accession>
<protein>
    <submittedName>
        <fullName evidence="1">Uncharacterized protein</fullName>
    </submittedName>
</protein>
<proteinExistence type="predicted"/>
<dbReference type="AlphaFoldDB" id="A0A9Q3H2I6"/>
<keyword evidence="2" id="KW-1185">Reference proteome</keyword>
<dbReference type="EMBL" id="AVOT02009821">
    <property type="protein sequence ID" value="MBW0488876.1"/>
    <property type="molecule type" value="Genomic_DNA"/>
</dbReference>
<dbReference type="Proteomes" id="UP000765509">
    <property type="component" value="Unassembled WGS sequence"/>
</dbReference>
<organism evidence="1 2">
    <name type="scientific">Austropuccinia psidii MF-1</name>
    <dbReference type="NCBI Taxonomy" id="1389203"/>
    <lineage>
        <taxon>Eukaryota</taxon>
        <taxon>Fungi</taxon>
        <taxon>Dikarya</taxon>
        <taxon>Basidiomycota</taxon>
        <taxon>Pucciniomycotina</taxon>
        <taxon>Pucciniomycetes</taxon>
        <taxon>Pucciniales</taxon>
        <taxon>Sphaerophragmiaceae</taxon>
        <taxon>Austropuccinia</taxon>
    </lineage>
</organism>
<evidence type="ECO:0000313" key="1">
    <source>
        <dbReference type="EMBL" id="MBW0488876.1"/>
    </source>
</evidence>
<sequence>MSPIFHFEPDYSQFDTHSVHYNESECSYPPQNTILTPRKASKPHNLPQPECFTSRMESLKPIEDVNLHEYRTIQFKGDFEEIKSSILATAHCTPAFLVPNEQFPLITDPDIYDYSAGLKLDPPALARFNNLDTLIQFAQKWAKGHCYASKK</sequence>
<comment type="caution">
    <text evidence="1">The sequence shown here is derived from an EMBL/GenBank/DDBJ whole genome shotgun (WGS) entry which is preliminary data.</text>
</comment>
<evidence type="ECO:0000313" key="2">
    <source>
        <dbReference type="Proteomes" id="UP000765509"/>
    </source>
</evidence>
<gene>
    <name evidence="1" type="ORF">O181_028591</name>
</gene>
<reference evidence="1" key="1">
    <citation type="submission" date="2021-03" db="EMBL/GenBank/DDBJ databases">
        <title>Draft genome sequence of rust myrtle Austropuccinia psidii MF-1, a brazilian biotype.</title>
        <authorList>
            <person name="Quecine M.C."/>
            <person name="Pachon D.M.R."/>
            <person name="Bonatelli M.L."/>
            <person name="Correr F.H."/>
            <person name="Franceschini L.M."/>
            <person name="Leite T.F."/>
            <person name="Margarido G.R.A."/>
            <person name="Almeida C.A."/>
            <person name="Ferrarezi J.A."/>
            <person name="Labate C.A."/>
        </authorList>
    </citation>
    <scope>NUCLEOTIDE SEQUENCE</scope>
    <source>
        <strain evidence="1">MF-1</strain>
    </source>
</reference>